<protein>
    <submittedName>
        <fullName evidence="3">Putative RNA-binding Zn ribbon-like protein</fullName>
    </submittedName>
</protein>
<dbReference type="EMBL" id="QTUC01000001">
    <property type="protein sequence ID" value="REF35138.1"/>
    <property type="molecule type" value="Genomic_DNA"/>
</dbReference>
<gene>
    <name evidence="3" type="ORF">DFJ64_0509</name>
</gene>
<sequence>MTAGIADTAQARQSDVCTLLCAFANTFDVEDGSDALADPAGLTAWLSTYGLLDQPATAGPADVQLARRLRDGVRQAMAQHHDGDVETAIPDLDEAARALPLRTTFDGTRPRLVPSITGVRAGLARVLVAIIEAQTAGAWIRLKLCGADDCAWAYYDTSKNRSRLWCSMEVCGNRQKTRAYRARRRASQRNSDGQPAADGEAARMGR</sequence>
<dbReference type="PANTHER" id="PTHR35525">
    <property type="entry name" value="BLL6575 PROTEIN"/>
    <property type="match status" value="1"/>
</dbReference>
<evidence type="ECO:0000313" key="4">
    <source>
        <dbReference type="Proteomes" id="UP000256485"/>
    </source>
</evidence>
<dbReference type="AlphaFoldDB" id="A0A3D9V056"/>
<dbReference type="SUPFAM" id="SSF160904">
    <property type="entry name" value="Jann2411-like"/>
    <property type="match status" value="1"/>
</dbReference>
<feature type="domain" description="Zinc finger CGNR" evidence="2">
    <location>
        <begin position="141"/>
        <end position="184"/>
    </location>
</feature>
<organism evidence="3 4">
    <name type="scientific">Thermasporomyces composti</name>
    <dbReference type="NCBI Taxonomy" id="696763"/>
    <lineage>
        <taxon>Bacteria</taxon>
        <taxon>Bacillati</taxon>
        <taxon>Actinomycetota</taxon>
        <taxon>Actinomycetes</taxon>
        <taxon>Propionibacteriales</taxon>
        <taxon>Nocardioidaceae</taxon>
        <taxon>Thermasporomyces</taxon>
    </lineage>
</organism>
<dbReference type="Pfam" id="PF11706">
    <property type="entry name" value="zf-CGNR"/>
    <property type="match status" value="1"/>
</dbReference>
<dbReference type="InterPro" id="IPR021005">
    <property type="entry name" value="Znf_CGNR"/>
</dbReference>
<comment type="caution">
    <text evidence="3">The sequence shown here is derived from an EMBL/GenBank/DDBJ whole genome shotgun (WGS) entry which is preliminary data.</text>
</comment>
<dbReference type="PANTHER" id="PTHR35525:SF3">
    <property type="entry name" value="BLL6575 PROTEIN"/>
    <property type="match status" value="1"/>
</dbReference>
<dbReference type="InterPro" id="IPR010852">
    <property type="entry name" value="ABATE"/>
</dbReference>
<proteinExistence type="predicted"/>
<keyword evidence="4" id="KW-1185">Reference proteome</keyword>
<name>A0A3D9V056_THECX</name>
<evidence type="ECO:0000256" key="1">
    <source>
        <dbReference type="SAM" id="MobiDB-lite"/>
    </source>
</evidence>
<feature type="region of interest" description="Disordered" evidence="1">
    <location>
        <begin position="180"/>
        <end position="206"/>
    </location>
</feature>
<evidence type="ECO:0000259" key="2">
    <source>
        <dbReference type="Pfam" id="PF11706"/>
    </source>
</evidence>
<evidence type="ECO:0000313" key="3">
    <source>
        <dbReference type="EMBL" id="REF35138.1"/>
    </source>
</evidence>
<accession>A0A3D9V056</accession>
<dbReference type="RefSeq" id="WP_115851768.1">
    <property type="nucleotide sequence ID" value="NZ_QTUC01000001.1"/>
</dbReference>
<dbReference type="Pfam" id="PF07336">
    <property type="entry name" value="ABATE"/>
    <property type="match status" value="1"/>
</dbReference>
<dbReference type="Gene3D" id="1.10.3300.10">
    <property type="entry name" value="Jann2411-like domain"/>
    <property type="match status" value="1"/>
</dbReference>
<dbReference type="OrthoDB" id="123307at2"/>
<dbReference type="InterPro" id="IPR023286">
    <property type="entry name" value="ABATE_dom_sf"/>
</dbReference>
<reference evidence="3 4" key="1">
    <citation type="submission" date="2018-08" db="EMBL/GenBank/DDBJ databases">
        <title>Sequencing the genomes of 1000 actinobacteria strains.</title>
        <authorList>
            <person name="Klenk H.-P."/>
        </authorList>
    </citation>
    <scope>NUCLEOTIDE SEQUENCE [LARGE SCALE GENOMIC DNA]</scope>
    <source>
        <strain evidence="3 4">DSM 22891</strain>
    </source>
</reference>
<dbReference type="Proteomes" id="UP000256485">
    <property type="component" value="Unassembled WGS sequence"/>
</dbReference>